<dbReference type="EMBL" id="CP094970">
    <property type="protein sequence ID" value="UYM05514.1"/>
    <property type="molecule type" value="Genomic_DNA"/>
</dbReference>
<organism evidence="4 5">
    <name type="scientific">Solicola gregarius</name>
    <dbReference type="NCBI Taxonomy" id="2908642"/>
    <lineage>
        <taxon>Bacteria</taxon>
        <taxon>Bacillati</taxon>
        <taxon>Actinomycetota</taxon>
        <taxon>Actinomycetes</taxon>
        <taxon>Propionibacteriales</taxon>
        <taxon>Nocardioidaceae</taxon>
        <taxon>Solicola</taxon>
    </lineage>
</organism>
<feature type="compositionally biased region" description="Acidic residues" evidence="1">
    <location>
        <begin position="111"/>
        <end position="125"/>
    </location>
</feature>
<dbReference type="Proteomes" id="UP001164390">
    <property type="component" value="Chromosome"/>
</dbReference>
<feature type="region of interest" description="Disordered" evidence="1">
    <location>
        <begin position="106"/>
        <end position="138"/>
    </location>
</feature>
<dbReference type="CDD" id="cd18785">
    <property type="entry name" value="SF2_C"/>
    <property type="match status" value="1"/>
</dbReference>
<keyword evidence="5" id="KW-1185">Reference proteome</keyword>
<dbReference type="GO" id="GO:0004386">
    <property type="term" value="F:helicase activity"/>
    <property type="evidence" value="ECO:0007669"/>
    <property type="project" value="UniProtKB-KW"/>
</dbReference>
<protein>
    <submittedName>
        <fullName evidence="4">DISARM system helicase DrmA</fullName>
    </submittedName>
</protein>
<evidence type="ECO:0000259" key="2">
    <source>
        <dbReference type="PROSITE" id="PS51194"/>
    </source>
</evidence>
<accession>A0AA46THL8</accession>
<dbReference type="InterPro" id="IPR001650">
    <property type="entry name" value="Helicase_C-like"/>
</dbReference>
<evidence type="ECO:0000256" key="1">
    <source>
        <dbReference type="SAM" id="MobiDB-lite"/>
    </source>
</evidence>
<evidence type="ECO:0000313" key="4">
    <source>
        <dbReference type="EMBL" id="UYM05514.1"/>
    </source>
</evidence>
<evidence type="ECO:0000313" key="5">
    <source>
        <dbReference type="Proteomes" id="UP001164390"/>
    </source>
</evidence>
<gene>
    <name evidence="4" type="primary">drmA</name>
    <name evidence="4" type="ORF">L0C25_00030</name>
    <name evidence="3" type="ORF">L0C25_23740</name>
</gene>
<keyword evidence="4" id="KW-0378">Hydrolase</keyword>
<feature type="compositionally biased region" description="Basic and acidic residues" evidence="1">
    <location>
        <begin position="963"/>
        <end position="978"/>
    </location>
</feature>
<keyword evidence="4" id="KW-0547">Nucleotide-binding</keyword>
<dbReference type="SMART" id="SM00490">
    <property type="entry name" value="HELICc"/>
    <property type="match status" value="1"/>
</dbReference>
<dbReference type="NCBIfam" id="NF038325">
    <property type="entry name" value="DISARM_DrmAS"/>
    <property type="match status" value="1"/>
</dbReference>
<dbReference type="RefSeq" id="WP_271634318.1">
    <property type="nucleotide sequence ID" value="NZ_CP094970.1"/>
</dbReference>
<dbReference type="KEGG" id="sgrg:L0C25_00030"/>
<reference evidence="4" key="1">
    <citation type="submission" date="2022-01" db="EMBL/GenBank/DDBJ databases">
        <title>Nocardioidaceae gen. sp. A5X3R13.</title>
        <authorList>
            <person name="Lopez Marin M.A."/>
            <person name="Uhlik O."/>
        </authorList>
    </citation>
    <scope>NUCLEOTIDE SEQUENCE</scope>
    <source>
        <strain evidence="4">A5X3R13</strain>
    </source>
</reference>
<dbReference type="SUPFAM" id="SSF52540">
    <property type="entry name" value="P-loop containing nucleoside triphosphate hydrolases"/>
    <property type="match status" value="1"/>
</dbReference>
<dbReference type="Pfam" id="PF00271">
    <property type="entry name" value="Helicase_C"/>
    <property type="match status" value="1"/>
</dbReference>
<sequence length="1234" mass="136566">MAAIECRDAVTDWGTMNEPGDKAGPSTAVRRELVGLIEQELLGPRAGAEEEIVGTPRARYAVGALAPVTVDPERATVDAVDSGGDDPNLTGSALSDVDSEHLLQHGVPVNTDEDTGAADDDEDRDEGPKGALTHPSSMGLRFQVPRDCGVLVVTASWGRYEGERRENEEGRRILYSQRRPFETSAEIDVRRHDRHATLDPQKLDDDVTLRVELFPLDDRTIVEVALSNDRVTGMDAPPKDWLFQTKLKVEANGGEAVFLPTRDVVEGGYDEIDDERRRLDLQYRHRLEFTVGRTCSATWDVAEDSRRATSVETTWLPIADVAQTVPGGAADAVTSMKTLAELEAGEAEAALGPLISGYEQWLRAQHEIAADLPEHLRETAEDAIGEAEVVAERLHDGVELLKSDPQALQAFRFMNRAMRDQRIHSQVAATRASDESKKIGDVLTDLRDRESDDPSVASWRPFQLAFVLLQLRSLTDPVHPYRSGDAANVELLFFPTGGGKTEAYLGLAAFTFAIRRLQGKIETDDGALDGGDGVAVLMRYTLRLLTSQQFQRAAALVCATELIRQEDTETWGEKPFSIGLWVGSAVSPKRYKDAEAQVKAVRADNSQRAHGLTVLQLQRCPWCGTKIDPKRDVVADPDAERVRVHCGDHKRGDCEFSIEGDADGALPIITVDDEIYRNPPTFLLATVDKFARLAREGEAASLFGYVDEWCPRHGYRHPDSRSACVPAQSHQTKGKLPRVVMQKVDRLRPPDLIIQDELHLITGALGTSVGVFENAVDLLSSYARDGQTIRPLIVASTATVANAERQVQSLYGRGVDVFPPQVLDVRDTYFSRELPVSADDPGRKYLGVCAHGIRLTLAEIRLAEVLLLAGQKLLDEYEDAADPYLTTVGYFSATRELAGMRRYLDDDVTTRVTGKTEPFPRRTTDWEGLQIGELTSRISAEEISKTLDKLSLPFTRRWSTQGRNEHRNAVAEAKEADRTPPPWGKKPYDVVLATSMLQVGVDVPRLGLMLVVGQPKNTAEYIQASSRVGRDRDRPGLVLSLANWSRPRDMAHFEQFRHYHETFYAQVEALSVTPYSDTAMERGLMGVLASVARVSQRVLSPESGAGRLPSEMPLVTALIDQMVARAQAAADAPESADRMRLKLLQRLDRWHDKAQAERGALFYERVPQNRVGQPLLISPEAKVPKQADRVFVVSNSMREVQPEINLLVSPTADQLAFKEPHQGPQWTFREGASK</sequence>
<proteinExistence type="predicted"/>
<feature type="domain" description="Helicase C-terminal" evidence="2">
    <location>
        <begin position="918"/>
        <end position="1071"/>
    </location>
</feature>
<dbReference type="AlphaFoldDB" id="A0AA46THL8"/>
<dbReference type="Gene3D" id="3.40.50.300">
    <property type="entry name" value="P-loop containing nucleotide triphosphate hydrolases"/>
    <property type="match status" value="1"/>
</dbReference>
<keyword evidence="4" id="KW-0067">ATP-binding</keyword>
<dbReference type="KEGG" id="sgrg:L0C25_23740"/>
<dbReference type="InterPro" id="IPR027417">
    <property type="entry name" value="P-loop_NTPase"/>
</dbReference>
<dbReference type="EMBL" id="CP094970">
    <property type="protein sequence ID" value="UYM05484.1"/>
    <property type="molecule type" value="Genomic_DNA"/>
</dbReference>
<keyword evidence="4" id="KW-0347">Helicase</keyword>
<dbReference type="PROSITE" id="PS51194">
    <property type="entry name" value="HELICASE_CTER"/>
    <property type="match status" value="1"/>
</dbReference>
<feature type="region of interest" description="Disordered" evidence="1">
    <location>
        <begin position="963"/>
        <end position="982"/>
    </location>
</feature>
<name>A0AA46THL8_9ACTN</name>
<evidence type="ECO:0000313" key="3">
    <source>
        <dbReference type="EMBL" id="UYM05484.1"/>
    </source>
</evidence>